<keyword evidence="4" id="KW-0479">Metal-binding</keyword>
<gene>
    <name evidence="12" type="ORF">SAMN02745220_02198</name>
</gene>
<dbReference type="Gene3D" id="3.90.870.50">
    <property type="match status" value="1"/>
</dbReference>
<evidence type="ECO:0000256" key="5">
    <source>
        <dbReference type="ARBA" id="ARBA00022771"/>
    </source>
</evidence>
<dbReference type="Pfam" id="PF17788">
    <property type="entry name" value="HypF_C"/>
    <property type="match status" value="1"/>
</dbReference>
<dbReference type="EMBL" id="FRFE01000009">
    <property type="protein sequence ID" value="SHO48217.1"/>
    <property type="molecule type" value="Genomic_DNA"/>
</dbReference>
<dbReference type="SUPFAM" id="SSF55821">
    <property type="entry name" value="YrdC/RibB"/>
    <property type="match status" value="1"/>
</dbReference>
<protein>
    <recommendedName>
        <fullName evidence="8">Carbamoyltransferase</fullName>
        <ecNumber evidence="8">6.2.-.-</ecNumber>
    </recommendedName>
</protein>
<dbReference type="GO" id="GO:0016874">
    <property type="term" value="F:ligase activity"/>
    <property type="evidence" value="ECO:0007669"/>
    <property type="project" value="UniProtKB-UniRule"/>
</dbReference>
<dbReference type="RefSeq" id="WP_084553874.1">
    <property type="nucleotide sequence ID" value="NZ_FRFE01000009.1"/>
</dbReference>
<evidence type="ECO:0000256" key="4">
    <source>
        <dbReference type="ARBA" id="ARBA00022723"/>
    </source>
</evidence>
<dbReference type="PROSITE" id="PS51163">
    <property type="entry name" value="YRDC"/>
    <property type="match status" value="1"/>
</dbReference>
<evidence type="ECO:0000256" key="8">
    <source>
        <dbReference type="PIRNR" id="PIRNR006256"/>
    </source>
</evidence>
<keyword evidence="6" id="KW-0862">Zinc</keyword>
<dbReference type="GO" id="GO:0003998">
    <property type="term" value="F:acylphosphatase activity"/>
    <property type="evidence" value="ECO:0007669"/>
    <property type="project" value="UniProtKB-EC"/>
</dbReference>
<dbReference type="Pfam" id="PF01300">
    <property type="entry name" value="Sua5_yciO_yrdC"/>
    <property type="match status" value="1"/>
</dbReference>
<dbReference type="InterPro" id="IPR017968">
    <property type="entry name" value="Acylphosphatase_CS"/>
</dbReference>
<dbReference type="InterPro" id="IPR001792">
    <property type="entry name" value="Acylphosphatase-like_dom"/>
</dbReference>
<dbReference type="InterPro" id="IPR055128">
    <property type="entry name" value="HypF_C_2"/>
</dbReference>
<evidence type="ECO:0000256" key="1">
    <source>
        <dbReference type="ARBA" id="ARBA00004711"/>
    </source>
</evidence>
<keyword evidence="13" id="KW-1185">Reference proteome</keyword>
<evidence type="ECO:0000256" key="2">
    <source>
        <dbReference type="ARBA" id="ARBA00008097"/>
    </source>
</evidence>
<organism evidence="12 13">
    <name type="scientific">Desulfopila aestuarii DSM 18488</name>
    <dbReference type="NCBI Taxonomy" id="1121416"/>
    <lineage>
        <taxon>Bacteria</taxon>
        <taxon>Pseudomonadati</taxon>
        <taxon>Thermodesulfobacteriota</taxon>
        <taxon>Desulfobulbia</taxon>
        <taxon>Desulfobulbales</taxon>
        <taxon>Desulfocapsaceae</taxon>
        <taxon>Desulfopila</taxon>
    </lineage>
</organism>
<dbReference type="Pfam" id="PF22521">
    <property type="entry name" value="HypF_C_2"/>
    <property type="match status" value="1"/>
</dbReference>
<keyword evidence="5" id="KW-0863">Zinc-finger</keyword>
<dbReference type="PANTHER" id="PTHR42959:SF1">
    <property type="entry name" value="CARBAMOYLTRANSFERASE HYPF"/>
    <property type="match status" value="1"/>
</dbReference>
<dbReference type="NCBIfam" id="TIGR00143">
    <property type="entry name" value="hypF"/>
    <property type="match status" value="1"/>
</dbReference>
<dbReference type="OrthoDB" id="9808093at2"/>
<dbReference type="PROSITE" id="PS00150">
    <property type="entry name" value="ACYLPHOSPHATASE_1"/>
    <property type="match status" value="1"/>
</dbReference>
<accession>A0A1M7Y6D5</accession>
<dbReference type="InterPro" id="IPR041440">
    <property type="entry name" value="HypF_C"/>
</dbReference>
<comment type="catalytic activity">
    <reaction evidence="9">
        <text>an acyl phosphate + H2O = a carboxylate + phosphate + H(+)</text>
        <dbReference type="Rhea" id="RHEA:14965"/>
        <dbReference type="ChEBI" id="CHEBI:15377"/>
        <dbReference type="ChEBI" id="CHEBI:15378"/>
        <dbReference type="ChEBI" id="CHEBI:29067"/>
        <dbReference type="ChEBI" id="CHEBI:43474"/>
        <dbReference type="ChEBI" id="CHEBI:59918"/>
        <dbReference type="EC" id="3.6.1.7"/>
    </reaction>
</comment>
<dbReference type="GO" id="GO:0016743">
    <property type="term" value="F:carboxyl- or carbamoyltransferase activity"/>
    <property type="evidence" value="ECO:0007669"/>
    <property type="project" value="UniProtKB-UniRule"/>
</dbReference>
<dbReference type="PIRSF" id="PIRSF006256">
    <property type="entry name" value="CMPcnvr_hdrg_mat"/>
    <property type="match status" value="1"/>
</dbReference>
<reference evidence="12 13" key="1">
    <citation type="submission" date="2016-12" db="EMBL/GenBank/DDBJ databases">
        <authorList>
            <person name="Song W.-J."/>
            <person name="Kurnit D.M."/>
        </authorList>
    </citation>
    <scope>NUCLEOTIDE SEQUENCE [LARGE SCALE GENOMIC DNA]</scope>
    <source>
        <strain evidence="12 13">DSM 18488</strain>
    </source>
</reference>
<feature type="active site" evidence="9">
    <location>
        <position position="27"/>
    </location>
</feature>
<dbReference type="InterPro" id="IPR043129">
    <property type="entry name" value="ATPase_NBD"/>
</dbReference>
<dbReference type="Gene3D" id="3.30.420.360">
    <property type="match status" value="1"/>
</dbReference>
<dbReference type="PROSITE" id="PS51160">
    <property type="entry name" value="ACYLPHOSPHATASE_3"/>
    <property type="match status" value="1"/>
</dbReference>
<dbReference type="GO" id="GO:0008270">
    <property type="term" value="F:zinc ion binding"/>
    <property type="evidence" value="ECO:0007669"/>
    <property type="project" value="UniProtKB-KW"/>
</dbReference>
<dbReference type="EC" id="6.2.-.-" evidence="8"/>
<keyword evidence="3" id="KW-0436">Ligase</keyword>
<dbReference type="InterPro" id="IPR011125">
    <property type="entry name" value="Znf_HypF"/>
</dbReference>
<dbReference type="Gene3D" id="3.30.420.40">
    <property type="match status" value="1"/>
</dbReference>
<dbReference type="Pfam" id="PF07503">
    <property type="entry name" value="zf-HYPF"/>
    <property type="match status" value="2"/>
</dbReference>
<feature type="domain" description="YrdC-like" evidence="11">
    <location>
        <begin position="209"/>
        <end position="396"/>
    </location>
</feature>
<dbReference type="SUPFAM" id="SSF53067">
    <property type="entry name" value="Actin-like ATPase domain"/>
    <property type="match status" value="1"/>
</dbReference>
<name>A0A1M7Y6D5_9BACT</name>
<evidence type="ECO:0000256" key="6">
    <source>
        <dbReference type="ARBA" id="ARBA00022833"/>
    </source>
</evidence>
<comment type="catalytic activity">
    <reaction evidence="7">
        <text>C-terminal L-cysteinyl-[HypE protein] + carbamoyl phosphate + ATP + H2O = C-terminal S-carboxamide-L-cysteinyl-[HypE protein] + AMP + phosphate + diphosphate + H(+)</text>
        <dbReference type="Rhea" id="RHEA:55636"/>
        <dbReference type="Rhea" id="RHEA-COMP:14247"/>
        <dbReference type="Rhea" id="RHEA-COMP:14392"/>
        <dbReference type="ChEBI" id="CHEBI:15377"/>
        <dbReference type="ChEBI" id="CHEBI:15378"/>
        <dbReference type="ChEBI" id="CHEBI:30616"/>
        <dbReference type="ChEBI" id="CHEBI:33019"/>
        <dbReference type="ChEBI" id="CHEBI:43474"/>
        <dbReference type="ChEBI" id="CHEBI:58228"/>
        <dbReference type="ChEBI" id="CHEBI:76913"/>
        <dbReference type="ChEBI" id="CHEBI:139126"/>
        <dbReference type="ChEBI" id="CHEBI:456215"/>
    </reaction>
</comment>
<evidence type="ECO:0000313" key="13">
    <source>
        <dbReference type="Proteomes" id="UP000184603"/>
    </source>
</evidence>
<dbReference type="PANTHER" id="PTHR42959">
    <property type="entry name" value="CARBAMOYLTRANSFERASE"/>
    <property type="match status" value="1"/>
</dbReference>
<dbReference type="GO" id="GO:0003725">
    <property type="term" value="F:double-stranded RNA binding"/>
    <property type="evidence" value="ECO:0007669"/>
    <property type="project" value="InterPro"/>
</dbReference>
<dbReference type="Proteomes" id="UP000184603">
    <property type="component" value="Unassembled WGS sequence"/>
</dbReference>
<dbReference type="SUPFAM" id="SSF54975">
    <property type="entry name" value="Acylphosphatase/BLUF domain-like"/>
    <property type="match status" value="1"/>
</dbReference>
<sequence length="790" mass="85638">MTSFCINKEQSGLEILIRGTVQGVGFRPFVYNLASRLGIAGTVTNTSDGVLIRAYAQDDGLVLFLEGLKTEAPVLARITSIDHHPLAGLFDGEGFTILASVAGSSAKTAIPPDIALCDDCLRELRDPSDHRYNYPFINCTNCGPRFTIVETIPYDRPKTSMKVFPMCEVCASQYADPRDRRFHAQPNACGECGPQLSWHNGAETQVDTVSPLAEAAQALANDKVVAMRGLGGFHLSVNGHSASAITLLRNRKGRPDKPLAVMMPDVASIRKYCRVSEQEEELLLSTMHPIVLLQKNEPFALPEALAPHVSELGVMLPYTPFQHLLFQAHDCPDVLVMTSGNVSGAPICTTNDDALKRLAHIADAFLLHNREIVTRVDDSVVRIVADKPQIYRRARGYVPSPVEIVWKLPEVIGCGAGLKSTFSLGRENSVYPSQHIGDLFNLESYDFYTESIEHLKKVFQIDPEIAVCDLHPDYMSSRYAAELGLPLYRVQHHHAHAAAVMAEHGLTDPVLAVVLDGTGFGDDGTIWGGEVLLAQLTDFQRLAHLEHLQLPGGDAAATEPWRMGLAALYLANGRAPWPDNTLPPGILAIPQEKRAVINTMLANGFNTPLTSSCGRLFDAIASLLSIRQHISYEGQAAIELEALAKQAATSTWFNDIPAFSELKTPTLLCEKGGKMEICSTEFVRLALAAQAGGNSAGQAALLFHFQLIATIAELVARLARMTGIRQVVLAGGSMQNSLLQEGLLRTLKTKDLQIFTGMALPVNDGAISFGQTIIGGLQHVSRNTHAGGKG</sequence>
<dbReference type="STRING" id="1121416.SAMN02745220_02198"/>
<dbReference type="UniPathway" id="UPA00335"/>
<feature type="domain" description="Acylphosphatase-like" evidence="10">
    <location>
        <begin position="12"/>
        <end position="99"/>
    </location>
</feature>
<dbReference type="InterPro" id="IPR051060">
    <property type="entry name" value="Carbamoyltrans_HypF-like"/>
</dbReference>
<keyword evidence="12" id="KW-0808">Transferase</keyword>
<dbReference type="InterPro" id="IPR004421">
    <property type="entry name" value="Carbamoyltransferase_HypF"/>
</dbReference>
<evidence type="ECO:0000259" key="10">
    <source>
        <dbReference type="PROSITE" id="PS51160"/>
    </source>
</evidence>
<evidence type="ECO:0000313" key="12">
    <source>
        <dbReference type="EMBL" id="SHO48217.1"/>
    </source>
</evidence>
<evidence type="ECO:0000256" key="7">
    <source>
        <dbReference type="ARBA" id="ARBA00048220"/>
    </source>
</evidence>
<evidence type="ECO:0000256" key="3">
    <source>
        <dbReference type="ARBA" id="ARBA00022598"/>
    </source>
</evidence>
<dbReference type="Gene3D" id="3.30.110.120">
    <property type="match status" value="1"/>
</dbReference>
<proteinExistence type="inferred from homology"/>
<dbReference type="GO" id="GO:0051604">
    <property type="term" value="P:protein maturation"/>
    <property type="evidence" value="ECO:0007669"/>
    <property type="project" value="TreeGrafter"/>
</dbReference>
<evidence type="ECO:0000259" key="11">
    <source>
        <dbReference type="PROSITE" id="PS51163"/>
    </source>
</evidence>
<dbReference type="InterPro" id="IPR017945">
    <property type="entry name" value="DHBP_synth_RibB-like_a/b_dom"/>
</dbReference>
<comment type="pathway">
    <text evidence="1">Protein modification; [NiFe] hydrogenase maturation.</text>
</comment>
<dbReference type="Pfam" id="PF00708">
    <property type="entry name" value="Acylphosphatase"/>
    <property type="match status" value="1"/>
</dbReference>
<keyword evidence="9" id="KW-0378">Hydrolase</keyword>
<comment type="similarity">
    <text evidence="2 8">Belongs to the carbamoyltransferase HypF family.</text>
</comment>
<evidence type="ECO:0000256" key="9">
    <source>
        <dbReference type="PROSITE-ProRule" id="PRU00520"/>
    </source>
</evidence>
<dbReference type="AlphaFoldDB" id="A0A1M7Y6D5"/>
<dbReference type="InterPro" id="IPR036046">
    <property type="entry name" value="Acylphosphatase-like_dom_sf"/>
</dbReference>
<feature type="active site" evidence="9">
    <location>
        <position position="45"/>
    </location>
</feature>
<dbReference type="InterPro" id="IPR006070">
    <property type="entry name" value="Sua5-like_dom"/>
</dbReference>